<evidence type="ECO:0000256" key="1">
    <source>
        <dbReference type="SAM" id="MobiDB-lite"/>
    </source>
</evidence>
<evidence type="ECO:0008006" key="4">
    <source>
        <dbReference type="Google" id="ProtNLM"/>
    </source>
</evidence>
<protein>
    <recommendedName>
        <fullName evidence="4">P-loop containing nucleoside triphosphate hydrolase protein</fullName>
    </recommendedName>
</protein>
<dbReference type="InterPro" id="IPR027417">
    <property type="entry name" value="P-loop_NTPase"/>
</dbReference>
<dbReference type="OrthoDB" id="2303713at2759"/>
<comment type="caution">
    <text evidence="2">The sequence shown here is derived from an EMBL/GenBank/DDBJ whole genome shotgun (WGS) entry which is preliminary data.</text>
</comment>
<dbReference type="AlphaFoldDB" id="A0A1Y2GUF5"/>
<name>A0A1Y2GUF5_9FUNG</name>
<dbReference type="EMBL" id="MCFF01000012">
    <property type="protein sequence ID" value="ORZ20984.1"/>
    <property type="molecule type" value="Genomic_DNA"/>
</dbReference>
<proteinExistence type="predicted"/>
<sequence length="600" mass="69108">SSEQILKRKIDEDPQYIPPSKKMRIEKGWREYRASDGKMNPKRPPDPRNKFNHLKSDNQPGDQVDIPSLGLTPKEFKEYNSEFMITDQMLELWKEISAEQRFSFRRVLSGPMGVGKSYLSYFLAAKGYAEGWLTLYIPDAAILDQGTEEKSAKALDILTASDLESLLDFSEVIDCSIVAARAVFDLFKQKERKTLFIIDEHGKLFQEKPYVPDRYLFLHHLKDLTRWEAKSKGSRVIFTGTAHAEYELQIMEDSARVTLLYFVGPLSETVFSKWLEVHLNQPDIVQDIMRITNRVPREFMSLIRSIEEETPLTRDSIDEYVAWRTNKLRHVVWNYYKALSEVSKKMFAKSLATVFLGNNSQSGDFEWDFRDLELIYRLNKNRGAINYVLCLPAQKALFQAFTNIPHHEHILRQVSLGEVGDDFKLTLLVQFLTLTKPIVLRATNLVGENPTEIIMNFKDHGTIHQNMTSLGRGYGHVLSHCHSSYSRFDFILDAMFIQVSISDFCEHEKTQTKQIQNAFDKRDPDGKNQIERYLDEVFGGNHSALIDDGHFVVKKDGEPVTGFKIVYMRGSPGAPNHTGLISKYKDLLHVSFNELKEKPS</sequence>
<dbReference type="STRING" id="64571.A0A1Y2GUF5"/>
<dbReference type="Proteomes" id="UP000193648">
    <property type="component" value="Unassembled WGS sequence"/>
</dbReference>
<feature type="compositionally biased region" description="Basic and acidic residues" evidence="1">
    <location>
        <begin position="23"/>
        <end position="36"/>
    </location>
</feature>
<dbReference type="GeneID" id="33565528"/>
<evidence type="ECO:0000313" key="3">
    <source>
        <dbReference type="Proteomes" id="UP000193648"/>
    </source>
</evidence>
<accession>A0A1Y2GUF5</accession>
<feature type="region of interest" description="Disordered" evidence="1">
    <location>
        <begin position="1"/>
        <end position="69"/>
    </location>
</feature>
<reference evidence="2 3" key="1">
    <citation type="submission" date="2016-07" db="EMBL/GenBank/DDBJ databases">
        <title>Pervasive Adenine N6-methylation of Active Genes in Fungi.</title>
        <authorList>
            <consortium name="DOE Joint Genome Institute"/>
            <person name="Mondo S.J."/>
            <person name="Dannebaum R.O."/>
            <person name="Kuo R.C."/>
            <person name="Labutti K."/>
            <person name="Haridas S."/>
            <person name="Kuo A."/>
            <person name="Salamov A."/>
            <person name="Ahrendt S.R."/>
            <person name="Lipzen A."/>
            <person name="Sullivan W."/>
            <person name="Andreopoulos W.B."/>
            <person name="Clum A."/>
            <person name="Lindquist E."/>
            <person name="Daum C."/>
            <person name="Ramamoorthy G.K."/>
            <person name="Gryganskyi A."/>
            <person name="Culley D."/>
            <person name="Magnuson J.K."/>
            <person name="James T.Y."/>
            <person name="O'Malley M.A."/>
            <person name="Stajich J.E."/>
            <person name="Spatafora J.W."/>
            <person name="Visel A."/>
            <person name="Grigoriev I.V."/>
        </authorList>
    </citation>
    <scope>NUCLEOTIDE SEQUENCE [LARGE SCALE GENOMIC DNA]</scope>
    <source>
        <strain evidence="2 3">NRRL 3116</strain>
    </source>
</reference>
<evidence type="ECO:0000313" key="2">
    <source>
        <dbReference type="EMBL" id="ORZ20984.1"/>
    </source>
</evidence>
<dbReference type="SUPFAM" id="SSF52540">
    <property type="entry name" value="P-loop containing nucleoside triphosphate hydrolases"/>
    <property type="match status" value="1"/>
</dbReference>
<gene>
    <name evidence="2" type="ORF">BCR41DRAFT_350786</name>
</gene>
<dbReference type="InParanoid" id="A0A1Y2GUF5"/>
<dbReference type="RefSeq" id="XP_021882893.1">
    <property type="nucleotide sequence ID" value="XM_022023684.1"/>
</dbReference>
<feature type="compositionally biased region" description="Basic and acidic residues" evidence="1">
    <location>
        <begin position="1"/>
        <end position="12"/>
    </location>
</feature>
<organism evidence="2 3">
    <name type="scientific">Lobosporangium transversale</name>
    <dbReference type="NCBI Taxonomy" id="64571"/>
    <lineage>
        <taxon>Eukaryota</taxon>
        <taxon>Fungi</taxon>
        <taxon>Fungi incertae sedis</taxon>
        <taxon>Mucoromycota</taxon>
        <taxon>Mortierellomycotina</taxon>
        <taxon>Mortierellomycetes</taxon>
        <taxon>Mortierellales</taxon>
        <taxon>Mortierellaceae</taxon>
        <taxon>Lobosporangium</taxon>
    </lineage>
</organism>
<keyword evidence="3" id="KW-1185">Reference proteome</keyword>
<feature type="non-terminal residue" evidence="2">
    <location>
        <position position="1"/>
    </location>
</feature>